<gene>
    <name evidence="1" type="ORF">SAMN05421812_1381</name>
</gene>
<dbReference type="EMBL" id="FZPH01000038">
    <property type="protein sequence ID" value="SNT66312.1"/>
    <property type="molecule type" value="Genomic_DNA"/>
</dbReference>
<organism evidence="1 2">
    <name type="scientific">Asanoa hainanensis</name>
    <dbReference type="NCBI Taxonomy" id="560556"/>
    <lineage>
        <taxon>Bacteria</taxon>
        <taxon>Bacillati</taxon>
        <taxon>Actinomycetota</taxon>
        <taxon>Actinomycetes</taxon>
        <taxon>Micromonosporales</taxon>
        <taxon>Micromonosporaceae</taxon>
        <taxon>Asanoa</taxon>
    </lineage>
</organism>
<accession>A0A239PH65</accession>
<proteinExistence type="predicted"/>
<name>A0A239PH65_9ACTN</name>
<protein>
    <submittedName>
        <fullName evidence="1">Uncharacterized protein</fullName>
    </submittedName>
</protein>
<dbReference type="Proteomes" id="UP000198362">
    <property type="component" value="Unassembled WGS sequence"/>
</dbReference>
<reference evidence="1 2" key="1">
    <citation type="submission" date="2017-06" db="EMBL/GenBank/DDBJ databases">
        <authorList>
            <person name="Kim H.J."/>
            <person name="Triplett B.A."/>
        </authorList>
    </citation>
    <scope>NUCLEOTIDE SEQUENCE [LARGE SCALE GENOMIC DNA]</scope>
    <source>
        <strain evidence="1 2">CGMCC 4.5593</strain>
    </source>
</reference>
<feature type="non-terminal residue" evidence="1">
    <location>
        <position position="1"/>
    </location>
</feature>
<dbReference type="AlphaFoldDB" id="A0A239PH65"/>
<evidence type="ECO:0000313" key="2">
    <source>
        <dbReference type="Proteomes" id="UP000198362"/>
    </source>
</evidence>
<keyword evidence="2" id="KW-1185">Reference proteome</keyword>
<evidence type="ECO:0000313" key="1">
    <source>
        <dbReference type="EMBL" id="SNT66312.1"/>
    </source>
</evidence>
<sequence>HNDSGQYFSTSLTLVQRMMLDYNNPK</sequence>